<dbReference type="KEGG" id="fwa:DCMF_19700"/>
<evidence type="ECO:0008006" key="12">
    <source>
        <dbReference type="Google" id="ProtNLM"/>
    </source>
</evidence>
<feature type="transmembrane region" description="Helical" evidence="9">
    <location>
        <begin position="202"/>
        <end position="227"/>
    </location>
</feature>
<evidence type="ECO:0000313" key="10">
    <source>
        <dbReference type="EMBL" id="ATW26685.1"/>
    </source>
</evidence>
<keyword evidence="2" id="KW-0813">Transport</keyword>
<name>A0A3G1KWV1_FORW1</name>
<dbReference type="GO" id="GO:0006865">
    <property type="term" value="P:amino acid transport"/>
    <property type="evidence" value="ECO:0007669"/>
    <property type="project" value="UniProtKB-KW"/>
</dbReference>
<evidence type="ECO:0000256" key="3">
    <source>
        <dbReference type="ARBA" id="ARBA00022475"/>
    </source>
</evidence>
<dbReference type="AlphaFoldDB" id="A0A3G1KWV1"/>
<protein>
    <recommendedName>
        <fullName evidence="12">Branched-chain amino acid ABC transporter permease</fullName>
    </recommendedName>
</protein>
<sequence>MEIIGAQVLNALMLACTYALVGIGFSLFFGAMDIVVFCLGDIAIAGAFCIMGLATLSGITAVLNGFLPQFAGNIIVIILGAAFAALLVTFMYRTVIVPFEGKNINASLLSTIAAGMAIRELLGIFYPEGRNPQAFPSLLPEGYMFNNTMLSYRNIIIIAVTVLIVLLLYWFVNKTKTGLSIQAISQNKEAAIMVGIDWKRMIILTFIIGGCMLGIGGFLTASYYGSLRFDMGSMYGMKGFCVAVVGGLGSIYGAIIGSLVIAVVEVCVSAFIPGGTAYASIAAFFIVVLFILFKPEGILGKKTVEKV</sequence>
<dbReference type="PANTHER" id="PTHR11795">
    <property type="entry name" value="BRANCHED-CHAIN AMINO ACID TRANSPORT SYSTEM PERMEASE PROTEIN LIVH"/>
    <property type="match status" value="1"/>
</dbReference>
<feature type="transmembrane region" description="Helical" evidence="9">
    <location>
        <begin position="270"/>
        <end position="293"/>
    </location>
</feature>
<dbReference type="GO" id="GO:0005886">
    <property type="term" value="C:plasma membrane"/>
    <property type="evidence" value="ECO:0007669"/>
    <property type="project" value="UniProtKB-SubCell"/>
</dbReference>
<keyword evidence="7 9" id="KW-0472">Membrane</keyword>
<evidence type="ECO:0000313" key="11">
    <source>
        <dbReference type="Proteomes" id="UP000323521"/>
    </source>
</evidence>
<evidence type="ECO:0000256" key="4">
    <source>
        <dbReference type="ARBA" id="ARBA00022692"/>
    </source>
</evidence>
<dbReference type="InterPro" id="IPR052157">
    <property type="entry name" value="BCAA_transport_permease"/>
</dbReference>
<keyword evidence="11" id="KW-1185">Reference proteome</keyword>
<evidence type="ECO:0000256" key="9">
    <source>
        <dbReference type="SAM" id="Phobius"/>
    </source>
</evidence>
<gene>
    <name evidence="10" type="ORF">DCMF_19700</name>
</gene>
<dbReference type="PANTHER" id="PTHR11795:SF445">
    <property type="entry name" value="AMINO ACID ABC TRANSPORTER PERMEASE PROTEIN"/>
    <property type="match status" value="1"/>
</dbReference>
<comment type="subcellular location">
    <subcellularLocation>
        <location evidence="1">Cell membrane</location>
        <topology evidence="1">Multi-pass membrane protein</topology>
    </subcellularLocation>
</comment>
<comment type="similarity">
    <text evidence="8">Belongs to the binding-protein-dependent transport system permease family. LivHM subfamily.</text>
</comment>
<dbReference type="OrthoDB" id="9807115at2"/>
<feature type="transmembrane region" description="Helical" evidence="9">
    <location>
        <begin position="70"/>
        <end position="92"/>
    </location>
</feature>
<keyword evidence="3" id="KW-1003">Cell membrane</keyword>
<accession>A0A3G1KWV1</accession>
<evidence type="ECO:0000256" key="6">
    <source>
        <dbReference type="ARBA" id="ARBA00022989"/>
    </source>
</evidence>
<feature type="transmembrane region" description="Helical" evidence="9">
    <location>
        <begin position="154"/>
        <end position="172"/>
    </location>
</feature>
<keyword evidence="6 9" id="KW-1133">Transmembrane helix</keyword>
<reference evidence="10 11" key="1">
    <citation type="submission" date="2016-10" db="EMBL/GenBank/DDBJ databases">
        <title>Complete Genome Sequence of Peptococcaceae strain DCMF.</title>
        <authorList>
            <person name="Edwards R.J."/>
            <person name="Holland S.I."/>
            <person name="Deshpande N.P."/>
            <person name="Wong Y.K."/>
            <person name="Ertan H."/>
            <person name="Manefield M."/>
            <person name="Russell T.L."/>
            <person name="Lee M.J."/>
        </authorList>
    </citation>
    <scope>NUCLEOTIDE SEQUENCE [LARGE SCALE GENOMIC DNA]</scope>
    <source>
        <strain evidence="10 11">DCMF</strain>
    </source>
</reference>
<evidence type="ECO:0000256" key="5">
    <source>
        <dbReference type="ARBA" id="ARBA00022970"/>
    </source>
</evidence>
<dbReference type="EMBL" id="CP017634">
    <property type="protein sequence ID" value="ATW26685.1"/>
    <property type="molecule type" value="Genomic_DNA"/>
</dbReference>
<feature type="transmembrane region" description="Helical" evidence="9">
    <location>
        <begin position="42"/>
        <end position="63"/>
    </location>
</feature>
<dbReference type="Proteomes" id="UP000323521">
    <property type="component" value="Chromosome"/>
</dbReference>
<evidence type="ECO:0000256" key="8">
    <source>
        <dbReference type="ARBA" id="ARBA00037998"/>
    </source>
</evidence>
<dbReference type="Pfam" id="PF02653">
    <property type="entry name" value="BPD_transp_2"/>
    <property type="match status" value="1"/>
</dbReference>
<keyword evidence="5" id="KW-0029">Amino-acid transport</keyword>
<organism evidence="10 11">
    <name type="scientific">Formimonas warabiya</name>
    <dbReference type="NCBI Taxonomy" id="1761012"/>
    <lineage>
        <taxon>Bacteria</taxon>
        <taxon>Bacillati</taxon>
        <taxon>Bacillota</taxon>
        <taxon>Clostridia</taxon>
        <taxon>Eubacteriales</taxon>
        <taxon>Peptococcaceae</taxon>
        <taxon>Candidatus Formimonas</taxon>
    </lineage>
</organism>
<evidence type="ECO:0000256" key="2">
    <source>
        <dbReference type="ARBA" id="ARBA00022448"/>
    </source>
</evidence>
<dbReference type="GO" id="GO:0022857">
    <property type="term" value="F:transmembrane transporter activity"/>
    <property type="evidence" value="ECO:0007669"/>
    <property type="project" value="InterPro"/>
</dbReference>
<feature type="transmembrane region" description="Helical" evidence="9">
    <location>
        <begin position="239"/>
        <end position="264"/>
    </location>
</feature>
<dbReference type="CDD" id="cd06582">
    <property type="entry name" value="TM_PBP1_LivH_like"/>
    <property type="match status" value="1"/>
</dbReference>
<proteinExistence type="inferred from homology"/>
<evidence type="ECO:0000256" key="1">
    <source>
        <dbReference type="ARBA" id="ARBA00004651"/>
    </source>
</evidence>
<dbReference type="InterPro" id="IPR001851">
    <property type="entry name" value="ABC_transp_permease"/>
</dbReference>
<keyword evidence="4 9" id="KW-0812">Transmembrane</keyword>
<feature type="transmembrane region" description="Helical" evidence="9">
    <location>
        <begin position="12"/>
        <end position="36"/>
    </location>
</feature>
<dbReference type="RefSeq" id="WP_148136007.1">
    <property type="nucleotide sequence ID" value="NZ_CP017634.1"/>
</dbReference>
<evidence type="ECO:0000256" key="7">
    <source>
        <dbReference type="ARBA" id="ARBA00023136"/>
    </source>
</evidence>